<keyword evidence="6 8" id="KW-1133">Transmembrane helix</keyword>
<dbReference type="Pfam" id="PF00005">
    <property type="entry name" value="ABC_tran"/>
    <property type="match status" value="1"/>
</dbReference>
<evidence type="ECO:0000256" key="7">
    <source>
        <dbReference type="ARBA" id="ARBA00023136"/>
    </source>
</evidence>
<proteinExistence type="predicted"/>
<feature type="transmembrane region" description="Helical" evidence="8">
    <location>
        <begin position="69"/>
        <end position="92"/>
    </location>
</feature>
<dbReference type="InterPro" id="IPR003439">
    <property type="entry name" value="ABC_transporter-like_ATP-bd"/>
</dbReference>
<comment type="subcellular location">
    <subcellularLocation>
        <location evidence="1">Cell membrane</location>
        <topology evidence="1">Multi-pass membrane protein</topology>
    </subcellularLocation>
</comment>
<dbReference type="GO" id="GO:0005524">
    <property type="term" value="F:ATP binding"/>
    <property type="evidence" value="ECO:0007669"/>
    <property type="project" value="UniProtKB-KW"/>
</dbReference>
<dbReference type="Pfam" id="PF06472">
    <property type="entry name" value="ABC_membrane_2"/>
    <property type="match status" value="1"/>
</dbReference>
<dbReference type="GO" id="GO:0005886">
    <property type="term" value="C:plasma membrane"/>
    <property type="evidence" value="ECO:0007669"/>
    <property type="project" value="UniProtKB-SubCell"/>
</dbReference>
<evidence type="ECO:0000256" key="3">
    <source>
        <dbReference type="ARBA" id="ARBA00022692"/>
    </source>
</evidence>
<evidence type="ECO:0000259" key="10">
    <source>
        <dbReference type="PROSITE" id="PS50929"/>
    </source>
</evidence>
<dbReference type="InterPro" id="IPR027417">
    <property type="entry name" value="P-loop_NTPase"/>
</dbReference>
<keyword evidence="2" id="KW-0813">Transport</keyword>
<keyword evidence="12" id="KW-1185">Reference proteome</keyword>
<dbReference type="GO" id="GO:0140359">
    <property type="term" value="F:ABC-type transporter activity"/>
    <property type="evidence" value="ECO:0007669"/>
    <property type="project" value="InterPro"/>
</dbReference>
<dbReference type="Proteomes" id="UP000199520">
    <property type="component" value="Unassembled WGS sequence"/>
</dbReference>
<dbReference type="OrthoDB" id="9810134at2"/>
<dbReference type="RefSeq" id="WP_090940948.1">
    <property type="nucleotide sequence ID" value="NZ_FOTS01000041.1"/>
</dbReference>
<keyword evidence="7 8" id="KW-0472">Membrane</keyword>
<dbReference type="PROSITE" id="PS50893">
    <property type="entry name" value="ABC_TRANSPORTER_2"/>
    <property type="match status" value="1"/>
</dbReference>
<dbReference type="STRING" id="1123291.SAMN04490355_10411"/>
<dbReference type="PROSITE" id="PS50929">
    <property type="entry name" value="ABC_TM1F"/>
    <property type="match status" value="1"/>
</dbReference>
<dbReference type="AlphaFoldDB" id="A0A1I4N533"/>
<feature type="domain" description="ABC transmembrane type-1" evidence="10">
    <location>
        <begin position="29"/>
        <end position="332"/>
    </location>
</feature>
<evidence type="ECO:0000256" key="8">
    <source>
        <dbReference type="SAM" id="Phobius"/>
    </source>
</evidence>
<dbReference type="InterPro" id="IPR050835">
    <property type="entry name" value="ABC_transporter_sub-D"/>
</dbReference>
<name>A0A1I4N533_9FIRM</name>
<dbReference type="PANTHER" id="PTHR11384:SF59">
    <property type="entry name" value="LYSOSOMAL COBALAMIN TRANSPORTER ABCD4"/>
    <property type="match status" value="1"/>
</dbReference>
<evidence type="ECO:0000259" key="9">
    <source>
        <dbReference type="PROSITE" id="PS50893"/>
    </source>
</evidence>
<organism evidence="11 12">
    <name type="scientific">Pelosinus propionicus DSM 13327</name>
    <dbReference type="NCBI Taxonomy" id="1123291"/>
    <lineage>
        <taxon>Bacteria</taxon>
        <taxon>Bacillati</taxon>
        <taxon>Bacillota</taxon>
        <taxon>Negativicutes</taxon>
        <taxon>Selenomonadales</taxon>
        <taxon>Sporomusaceae</taxon>
        <taxon>Pelosinus</taxon>
    </lineage>
</organism>
<dbReference type="InterPro" id="IPR036640">
    <property type="entry name" value="ABC1_TM_sf"/>
</dbReference>
<evidence type="ECO:0000313" key="12">
    <source>
        <dbReference type="Proteomes" id="UP000199520"/>
    </source>
</evidence>
<sequence length="577" mass="66686">MQQGKPSLHTTSWQLITSYWFSKKAPLAWGLLLTTITLNIGIVLINFYLNHWQGNFYHQLQYYNYAGFISALFDFSLIGSVYIIISGFQVFFQMMLQMHWRRWMTHHYLQRWLHDKTYYYMNHLLHNTDNPDQRISEDVHLLATSTLSLFLGLLKQLATLITFITVLWQLSGNMILTVNQTSITIYGYLVWAAIGYSIVGTSLITWIGRPLVKLNVLQQGYEADFRYALVRFRENDESIALYNGETAEKNKFMRIFHNIYTNYGKITITSKNITWLTVIYSQVSIIFAFLMASPRYFNNEIQLGQLFEISGAYWYVHSALSYIIDSFGKIADWQSILIRLARFSQNMRKAQLLLKATQDLTIHPPVNDSFIAKDLSIQCPRNEFLLKSLSLRVTAKDHILITGPSGCGKSTLLKTLTGIWPFSQGTLTHPPKEKIILLPQKSYIPIHTLYHVLLYPNLHTPITRLAMRETLKLCQLSFLIEQLDQENNWGQILSLGEQQKLAIARAILHRPEWLLLDEATSSLDTETELYMYALLKRTLPNTVLISVGHQDALKKFHTLKLELDGLGSWQLSKLPVT</sequence>
<protein>
    <submittedName>
        <fullName evidence="11">Putative ATP-binding cassette transporter</fullName>
    </submittedName>
</protein>
<dbReference type="GO" id="GO:0016887">
    <property type="term" value="F:ATP hydrolysis activity"/>
    <property type="evidence" value="ECO:0007669"/>
    <property type="project" value="InterPro"/>
</dbReference>
<dbReference type="InterPro" id="IPR011527">
    <property type="entry name" value="ABC1_TM_dom"/>
</dbReference>
<dbReference type="PROSITE" id="PS00211">
    <property type="entry name" value="ABC_TRANSPORTER_1"/>
    <property type="match status" value="1"/>
</dbReference>
<keyword evidence="4" id="KW-0547">Nucleotide-binding</keyword>
<dbReference type="SMART" id="SM00382">
    <property type="entry name" value="AAA"/>
    <property type="match status" value="1"/>
</dbReference>
<keyword evidence="3 8" id="KW-0812">Transmembrane</keyword>
<feature type="transmembrane region" description="Helical" evidence="8">
    <location>
        <begin position="141"/>
        <end position="168"/>
    </location>
</feature>
<evidence type="ECO:0000256" key="4">
    <source>
        <dbReference type="ARBA" id="ARBA00022741"/>
    </source>
</evidence>
<gene>
    <name evidence="11" type="ORF">SAMN04490355_10411</name>
</gene>
<dbReference type="Gene3D" id="1.20.1560.10">
    <property type="entry name" value="ABC transporter type 1, transmembrane domain"/>
    <property type="match status" value="1"/>
</dbReference>
<evidence type="ECO:0000256" key="5">
    <source>
        <dbReference type="ARBA" id="ARBA00022840"/>
    </source>
</evidence>
<dbReference type="EMBL" id="FOTS01000041">
    <property type="protein sequence ID" value="SFM10427.1"/>
    <property type="molecule type" value="Genomic_DNA"/>
</dbReference>
<dbReference type="PANTHER" id="PTHR11384">
    <property type="entry name" value="ATP-BINDING CASSETTE, SUB-FAMILY D MEMBER"/>
    <property type="match status" value="1"/>
</dbReference>
<dbReference type="SUPFAM" id="SSF52540">
    <property type="entry name" value="P-loop containing nucleoside triphosphate hydrolases"/>
    <property type="match status" value="1"/>
</dbReference>
<dbReference type="Gene3D" id="3.40.50.300">
    <property type="entry name" value="P-loop containing nucleotide triphosphate hydrolases"/>
    <property type="match status" value="1"/>
</dbReference>
<feature type="transmembrane region" description="Helical" evidence="8">
    <location>
        <begin position="188"/>
        <end position="208"/>
    </location>
</feature>
<evidence type="ECO:0000256" key="6">
    <source>
        <dbReference type="ARBA" id="ARBA00022989"/>
    </source>
</evidence>
<dbReference type="SUPFAM" id="SSF90123">
    <property type="entry name" value="ABC transporter transmembrane region"/>
    <property type="match status" value="1"/>
</dbReference>
<feature type="domain" description="ABC transporter" evidence="9">
    <location>
        <begin position="370"/>
        <end position="575"/>
    </location>
</feature>
<accession>A0A1I4N533</accession>
<dbReference type="CDD" id="cd03223">
    <property type="entry name" value="ABCD_peroxisomal_ALDP"/>
    <property type="match status" value="1"/>
</dbReference>
<feature type="transmembrane region" description="Helical" evidence="8">
    <location>
        <begin position="273"/>
        <end position="292"/>
    </location>
</feature>
<evidence type="ECO:0000256" key="1">
    <source>
        <dbReference type="ARBA" id="ARBA00004651"/>
    </source>
</evidence>
<keyword evidence="5 11" id="KW-0067">ATP-binding</keyword>
<evidence type="ECO:0000256" key="2">
    <source>
        <dbReference type="ARBA" id="ARBA00022448"/>
    </source>
</evidence>
<evidence type="ECO:0000313" key="11">
    <source>
        <dbReference type="EMBL" id="SFM10427.1"/>
    </source>
</evidence>
<dbReference type="InterPro" id="IPR003593">
    <property type="entry name" value="AAA+_ATPase"/>
</dbReference>
<reference evidence="12" key="1">
    <citation type="submission" date="2016-10" db="EMBL/GenBank/DDBJ databases">
        <authorList>
            <person name="Varghese N."/>
            <person name="Submissions S."/>
        </authorList>
    </citation>
    <scope>NUCLEOTIDE SEQUENCE [LARGE SCALE GENOMIC DNA]</scope>
    <source>
        <strain evidence="12">DSM 13327</strain>
    </source>
</reference>
<dbReference type="InterPro" id="IPR017871">
    <property type="entry name" value="ABC_transporter-like_CS"/>
</dbReference>
<feature type="transmembrane region" description="Helical" evidence="8">
    <location>
        <begin position="27"/>
        <end position="49"/>
    </location>
</feature>